<dbReference type="PANTHER" id="PTHR23024">
    <property type="entry name" value="ARYLACETAMIDE DEACETYLASE"/>
    <property type="match status" value="1"/>
</dbReference>
<evidence type="ECO:0000313" key="3">
    <source>
        <dbReference type="EMBL" id="KAK7823501.1"/>
    </source>
</evidence>
<dbReference type="InterPro" id="IPR050466">
    <property type="entry name" value="Carboxylest/Gibb_receptor"/>
</dbReference>
<dbReference type="SUPFAM" id="SSF53474">
    <property type="entry name" value="alpha/beta-Hydrolases"/>
    <property type="match status" value="1"/>
</dbReference>
<dbReference type="InterPro" id="IPR029058">
    <property type="entry name" value="AB_hydrolase_fold"/>
</dbReference>
<evidence type="ECO:0000313" key="4">
    <source>
        <dbReference type="Proteomes" id="UP000237347"/>
    </source>
</evidence>
<evidence type="ECO:0000259" key="2">
    <source>
        <dbReference type="Pfam" id="PF07859"/>
    </source>
</evidence>
<feature type="domain" description="Alpha/beta hydrolase fold-3" evidence="2">
    <location>
        <begin position="54"/>
        <end position="102"/>
    </location>
</feature>
<evidence type="ECO:0000256" key="1">
    <source>
        <dbReference type="ARBA" id="ARBA00010515"/>
    </source>
</evidence>
<comment type="caution">
    <text evidence="3">The sequence shown here is derived from an EMBL/GenBank/DDBJ whole genome shotgun (WGS) entry which is preliminary data.</text>
</comment>
<accession>A0AAW0JAQ9</accession>
<keyword evidence="4" id="KW-1185">Reference proteome</keyword>
<protein>
    <submittedName>
        <fullName evidence="3">Carboxylesterase 1</fullName>
    </submittedName>
</protein>
<dbReference type="Pfam" id="PF07859">
    <property type="entry name" value="Abhydrolase_3"/>
    <property type="match status" value="1"/>
</dbReference>
<dbReference type="Gramene" id="rna-CFP56_35761">
    <property type="protein sequence ID" value="cds-POE50863.1"/>
    <property type="gene ID" value="gene-CFP56_35761"/>
</dbReference>
<dbReference type="AlphaFoldDB" id="A0AAW0JAQ9"/>
<dbReference type="EMBL" id="PKMF04000631">
    <property type="protein sequence ID" value="KAK7823501.1"/>
    <property type="molecule type" value="Genomic_DNA"/>
</dbReference>
<comment type="similarity">
    <text evidence="1">Belongs to the 'GDXG' lipolytic enzyme family.</text>
</comment>
<dbReference type="PANTHER" id="PTHR23024:SF546">
    <property type="entry name" value="CARBOXYLESTERASE 120-RELATED"/>
    <property type="match status" value="1"/>
</dbReference>
<name>A0AAW0JAQ9_QUESU</name>
<sequence length="114" mass="12788">MTVLIITILLVPPPPPIITKDVTLNPNHNIWLRIFLPSQALASTSNKITKFPLIVYYHGEGFITSSAASTMKNDFCSNMALQLAVVVVSVKYRLAPEHRLPARRTMMQRKRCIG</sequence>
<dbReference type="InterPro" id="IPR013094">
    <property type="entry name" value="AB_hydrolase_3"/>
</dbReference>
<dbReference type="Proteomes" id="UP000237347">
    <property type="component" value="Unassembled WGS sequence"/>
</dbReference>
<proteinExistence type="inferred from homology"/>
<dbReference type="GO" id="GO:0016787">
    <property type="term" value="F:hydrolase activity"/>
    <property type="evidence" value="ECO:0007669"/>
    <property type="project" value="InterPro"/>
</dbReference>
<organism evidence="3 4">
    <name type="scientific">Quercus suber</name>
    <name type="common">Cork oak</name>
    <dbReference type="NCBI Taxonomy" id="58331"/>
    <lineage>
        <taxon>Eukaryota</taxon>
        <taxon>Viridiplantae</taxon>
        <taxon>Streptophyta</taxon>
        <taxon>Embryophyta</taxon>
        <taxon>Tracheophyta</taxon>
        <taxon>Spermatophyta</taxon>
        <taxon>Magnoliopsida</taxon>
        <taxon>eudicotyledons</taxon>
        <taxon>Gunneridae</taxon>
        <taxon>Pentapetalae</taxon>
        <taxon>rosids</taxon>
        <taxon>fabids</taxon>
        <taxon>Fagales</taxon>
        <taxon>Fagaceae</taxon>
        <taxon>Quercus</taxon>
    </lineage>
</organism>
<reference evidence="3 4" key="1">
    <citation type="journal article" date="2018" name="Sci. Data">
        <title>The draft genome sequence of cork oak.</title>
        <authorList>
            <person name="Ramos A.M."/>
            <person name="Usie A."/>
            <person name="Barbosa P."/>
            <person name="Barros P.M."/>
            <person name="Capote T."/>
            <person name="Chaves I."/>
            <person name="Simoes F."/>
            <person name="Abreu I."/>
            <person name="Carrasquinho I."/>
            <person name="Faro C."/>
            <person name="Guimaraes J.B."/>
            <person name="Mendonca D."/>
            <person name="Nobrega F."/>
            <person name="Rodrigues L."/>
            <person name="Saibo N.J.M."/>
            <person name="Varela M.C."/>
            <person name="Egas C."/>
            <person name="Matos J."/>
            <person name="Miguel C.M."/>
            <person name="Oliveira M.M."/>
            <person name="Ricardo C.P."/>
            <person name="Goncalves S."/>
        </authorList>
    </citation>
    <scope>NUCLEOTIDE SEQUENCE [LARGE SCALE GENOMIC DNA]</scope>
    <source>
        <strain evidence="4">cv. HL8</strain>
    </source>
</reference>
<dbReference type="Gene3D" id="3.40.50.1820">
    <property type="entry name" value="alpha/beta hydrolase"/>
    <property type="match status" value="1"/>
</dbReference>
<gene>
    <name evidence="3" type="primary">CXE1_8</name>
    <name evidence="3" type="ORF">CFP56_035389</name>
</gene>